<feature type="transmembrane region" description="Helical" evidence="5">
    <location>
        <begin position="118"/>
        <end position="137"/>
    </location>
</feature>
<feature type="transmembrane region" description="Helical" evidence="5">
    <location>
        <begin position="180"/>
        <end position="199"/>
    </location>
</feature>
<dbReference type="Proteomes" id="UP001438292">
    <property type="component" value="Unassembled WGS sequence"/>
</dbReference>
<sequence>MFPFPLFVACCLLIWSPAMGRTLFYELSGASLLLLLVGLWRGHLQYDKKIWLWLAPLLAYLAILQAWLWRFPSPISIDLNPVHFRYGYQLKLWLCSLPMLLLPVLWPAPRGWKWPRRWLLAGLWCVSIALSVALLWVRIQTDSGVPRVTLNGIVETLMAFLLVPFHLLPLLLTLRGRLRGWQWGALLCIVLLQFGSVAVTGTRAAMIAYPLAVAAIAVWRYGWRGLLGVGVALSLGLTLAGGEIVRRAADAKTDLHQYEQGQMKTSLGIRFSLWSFGWQALQERPSGQSLQARDDLMKELVVEKRIDPAALGMRTVHLHNDTLEIGSTLGWPGVVGWFALLLGFILYAWRRRGAWVPLIALSLGGMFYFGLVDSILFNWQAHMQILLLIVISFYLAPLLDSDGWAGEPR</sequence>
<dbReference type="InterPro" id="IPR007016">
    <property type="entry name" value="O-antigen_ligase-rel_domated"/>
</dbReference>
<comment type="caution">
    <text evidence="7">The sequence shown here is derived from an EMBL/GenBank/DDBJ whole genome shotgun (WGS) entry which is preliminary data.</text>
</comment>
<protein>
    <submittedName>
        <fullName evidence="7">O-antigen ligase family protein</fullName>
    </submittedName>
</protein>
<dbReference type="InterPro" id="IPR051533">
    <property type="entry name" value="WaaL-like"/>
</dbReference>
<accession>A0ABV0H1K6</accession>
<keyword evidence="2 5" id="KW-0812">Transmembrane</keyword>
<dbReference type="GO" id="GO:0016874">
    <property type="term" value="F:ligase activity"/>
    <property type="evidence" value="ECO:0007669"/>
    <property type="project" value="UniProtKB-KW"/>
</dbReference>
<gene>
    <name evidence="7" type="ORF">ABH309_04385</name>
</gene>
<feature type="transmembrane region" description="Helical" evidence="5">
    <location>
        <begin position="90"/>
        <end position="106"/>
    </location>
</feature>
<evidence type="ECO:0000256" key="2">
    <source>
        <dbReference type="ARBA" id="ARBA00022692"/>
    </source>
</evidence>
<evidence type="ECO:0000313" key="7">
    <source>
        <dbReference type="EMBL" id="MEO3953684.1"/>
    </source>
</evidence>
<dbReference type="PANTHER" id="PTHR37422">
    <property type="entry name" value="TEICHURONIC ACID BIOSYNTHESIS PROTEIN TUAE"/>
    <property type="match status" value="1"/>
</dbReference>
<keyword evidence="4 5" id="KW-0472">Membrane</keyword>
<dbReference type="PANTHER" id="PTHR37422:SF23">
    <property type="entry name" value="TEICHURONIC ACID BIOSYNTHESIS PROTEIN TUAE"/>
    <property type="match status" value="1"/>
</dbReference>
<keyword evidence="3 5" id="KW-1133">Transmembrane helix</keyword>
<feature type="transmembrane region" description="Helical" evidence="5">
    <location>
        <begin position="149"/>
        <end position="168"/>
    </location>
</feature>
<evidence type="ECO:0000259" key="6">
    <source>
        <dbReference type="Pfam" id="PF04932"/>
    </source>
</evidence>
<evidence type="ECO:0000256" key="1">
    <source>
        <dbReference type="ARBA" id="ARBA00004141"/>
    </source>
</evidence>
<feature type="transmembrane region" description="Helical" evidence="5">
    <location>
        <begin position="383"/>
        <end position="399"/>
    </location>
</feature>
<organism evidence="7 8">
    <name type="scientific">Chromobacterium piscinae</name>
    <dbReference type="NCBI Taxonomy" id="686831"/>
    <lineage>
        <taxon>Bacteria</taxon>
        <taxon>Pseudomonadati</taxon>
        <taxon>Pseudomonadota</taxon>
        <taxon>Betaproteobacteria</taxon>
        <taxon>Neisseriales</taxon>
        <taxon>Chromobacteriaceae</taxon>
        <taxon>Chromobacterium</taxon>
    </lineage>
</organism>
<name>A0ABV0H1K6_9NEIS</name>
<feature type="domain" description="O-antigen ligase-related" evidence="6">
    <location>
        <begin position="189"/>
        <end position="338"/>
    </location>
</feature>
<feature type="transmembrane region" description="Helical" evidence="5">
    <location>
        <begin position="329"/>
        <end position="349"/>
    </location>
</feature>
<dbReference type="RefSeq" id="WP_346195550.1">
    <property type="nucleotide sequence ID" value="NZ_JBDJHV010000024.1"/>
</dbReference>
<dbReference type="Pfam" id="PF04932">
    <property type="entry name" value="Wzy_C"/>
    <property type="match status" value="1"/>
</dbReference>
<feature type="transmembrane region" description="Helical" evidence="5">
    <location>
        <begin position="50"/>
        <end position="69"/>
    </location>
</feature>
<evidence type="ECO:0000256" key="4">
    <source>
        <dbReference type="ARBA" id="ARBA00023136"/>
    </source>
</evidence>
<keyword evidence="7" id="KW-0436">Ligase</keyword>
<evidence type="ECO:0000313" key="8">
    <source>
        <dbReference type="Proteomes" id="UP001438292"/>
    </source>
</evidence>
<reference evidence="7 8" key="1">
    <citation type="submission" date="2024-05" db="EMBL/GenBank/DDBJ databases">
        <authorList>
            <person name="De Oliveira J.P."/>
            <person name="Noriler S.A."/>
            <person name="De Oliveira A.G."/>
            <person name="Sipoli D.S."/>
        </authorList>
    </citation>
    <scope>NUCLEOTIDE SEQUENCE [LARGE SCALE GENOMIC DNA]</scope>
    <source>
        <strain evidence="7 8">LABIM186</strain>
    </source>
</reference>
<evidence type="ECO:0000256" key="5">
    <source>
        <dbReference type="SAM" id="Phobius"/>
    </source>
</evidence>
<keyword evidence="8" id="KW-1185">Reference proteome</keyword>
<dbReference type="EMBL" id="JBDQQU010000004">
    <property type="protein sequence ID" value="MEO3953684.1"/>
    <property type="molecule type" value="Genomic_DNA"/>
</dbReference>
<comment type="subcellular location">
    <subcellularLocation>
        <location evidence="1">Membrane</location>
        <topology evidence="1">Multi-pass membrane protein</topology>
    </subcellularLocation>
</comment>
<evidence type="ECO:0000256" key="3">
    <source>
        <dbReference type="ARBA" id="ARBA00022989"/>
    </source>
</evidence>
<proteinExistence type="predicted"/>
<feature type="transmembrane region" description="Helical" evidence="5">
    <location>
        <begin position="356"/>
        <end position="377"/>
    </location>
</feature>